<dbReference type="OrthoDB" id="7232499at2"/>
<name>A0A5M6I7F2_9PROT</name>
<dbReference type="Proteomes" id="UP000324065">
    <property type="component" value="Unassembled WGS sequence"/>
</dbReference>
<dbReference type="Pfam" id="PF01970">
    <property type="entry name" value="TctA"/>
    <property type="match status" value="1"/>
</dbReference>
<dbReference type="InterPro" id="IPR002823">
    <property type="entry name" value="DUF112_TM"/>
</dbReference>
<dbReference type="EMBL" id="VWPJ01000021">
    <property type="protein sequence ID" value="KAA5604191.1"/>
    <property type="molecule type" value="Genomic_DNA"/>
</dbReference>
<feature type="transmembrane region" description="Helical" evidence="1">
    <location>
        <begin position="314"/>
        <end position="338"/>
    </location>
</feature>
<dbReference type="RefSeq" id="WP_150063668.1">
    <property type="nucleotide sequence ID" value="NZ_JACHII010000020.1"/>
</dbReference>
<evidence type="ECO:0000313" key="4">
    <source>
        <dbReference type="Proteomes" id="UP000324065"/>
    </source>
</evidence>
<proteinExistence type="predicted"/>
<evidence type="ECO:0000313" key="3">
    <source>
        <dbReference type="EMBL" id="KAA5604191.1"/>
    </source>
</evidence>
<accession>A0A5M6I7F2</accession>
<feature type="transmembrane region" description="Helical" evidence="1">
    <location>
        <begin position="18"/>
        <end position="45"/>
    </location>
</feature>
<comment type="caution">
    <text evidence="3">The sequence shown here is derived from an EMBL/GenBank/DDBJ whole genome shotgun (WGS) entry which is preliminary data.</text>
</comment>
<feature type="transmembrane region" description="Helical" evidence="1">
    <location>
        <begin position="426"/>
        <end position="446"/>
    </location>
</feature>
<protein>
    <submittedName>
        <fullName evidence="3">C4-dicarboxylate ABC transporter permease</fullName>
    </submittedName>
</protein>
<feature type="transmembrane region" description="Helical" evidence="1">
    <location>
        <begin position="194"/>
        <end position="216"/>
    </location>
</feature>
<feature type="transmembrane region" description="Helical" evidence="1">
    <location>
        <begin position="385"/>
        <end position="406"/>
    </location>
</feature>
<evidence type="ECO:0000256" key="1">
    <source>
        <dbReference type="SAM" id="Phobius"/>
    </source>
</evidence>
<dbReference type="PANTHER" id="PTHR35342:SF5">
    <property type="entry name" value="TRICARBOXYLIC TRANSPORT PROTEIN"/>
    <property type="match status" value="1"/>
</dbReference>
<feature type="domain" description="DUF112" evidence="2">
    <location>
        <begin position="18"/>
        <end position="432"/>
    </location>
</feature>
<keyword evidence="1" id="KW-0472">Membrane</keyword>
<feature type="transmembrane region" description="Helical" evidence="1">
    <location>
        <begin position="57"/>
        <end position="78"/>
    </location>
</feature>
<feature type="transmembrane region" description="Helical" evidence="1">
    <location>
        <begin position="350"/>
        <end position="373"/>
    </location>
</feature>
<reference evidence="3 4" key="1">
    <citation type="submission" date="2019-09" db="EMBL/GenBank/DDBJ databases">
        <title>Genome sequence of Roseospira marina, one of the more divergent members of the non-sulfur purple photosynthetic bacterial family, the Rhodospirillaceae.</title>
        <authorList>
            <person name="Meyer T."/>
            <person name="Kyndt J."/>
        </authorList>
    </citation>
    <scope>NUCLEOTIDE SEQUENCE [LARGE SCALE GENOMIC DNA]</scope>
    <source>
        <strain evidence="3 4">DSM 15113</strain>
    </source>
</reference>
<keyword evidence="1" id="KW-0812">Transmembrane</keyword>
<organism evidence="3 4">
    <name type="scientific">Roseospira marina</name>
    <dbReference type="NCBI Taxonomy" id="140057"/>
    <lineage>
        <taxon>Bacteria</taxon>
        <taxon>Pseudomonadati</taxon>
        <taxon>Pseudomonadota</taxon>
        <taxon>Alphaproteobacteria</taxon>
        <taxon>Rhodospirillales</taxon>
        <taxon>Rhodospirillaceae</taxon>
        <taxon>Roseospira</taxon>
    </lineage>
</organism>
<sequence>MDILQYIAPVFSLEVMQVIALGTLGGMIIGALPGLTATMGVALLIPLTFGMEPVLGLNMLIGIYIGGIYGGCISSILLRTPGTPASAATCLDGYPLAQKGQAGKALAMATIASFVGGIFAAVVLATLAPQLAAIALKFGPAEYFALALFGLTIIASLSGDLVKGAIAGLLGVLISTFGADPISGTLRYTFGVSGFASGFAFTPALIGLFALSEVFVQIEKILVDRKADVVKVSGSWPSGKDLRSSVPALIRGSVIGTILGIVPGTGSGTASWIAYNETRRSSKTPELFGTGHMPGVAATESANNAVCAAALIPLLALGVPGDVVTAVMMGGLMIHGLAPGPVLFQTRPDIIIGMFAGTFQATIFMFIFGMLGIRLFSRILLIPKRLLVMSIVAFCFIGSFAINLNVVDLYTMVGFGVLGYGMQKFGFSQAALCIALILGPMAESNLRRGLLQTHDNLVDFLSGPITLVFLGLTVLSLAWPLIRGGLARRRAAAANTTQQRVLL</sequence>
<feature type="transmembrane region" description="Helical" evidence="1">
    <location>
        <begin position="458"/>
        <end position="482"/>
    </location>
</feature>
<gene>
    <name evidence="3" type="ORF">F1188_17135</name>
</gene>
<keyword evidence="4" id="KW-1185">Reference proteome</keyword>
<dbReference type="PANTHER" id="PTHR35342">
    <property type="entry name" value="TRICARBOXYLIC TRANSPORT PROTEIN"/>
    <property type="match status" value="1"/>
</dbReference>
<feature type="transmembrane region" description="Helical" evidence="1">
    <location>
        <begin position="105"/>
        <end position="131"/>
    </location>
</feature>
<dbReference type="AlphaFoldDB" id="A0A5M6I7F2"/>
<evidence type="ECO:0000259" key="2">
    <source>
        <dbReference type="Pfam" id="PF01970"/>
    </source>
</evidence>
<feature type="transmembrane region" description="Helical" evidence="1">
    <location>
        <begin position="143"/>
        <end position="174"/>
    </location>
</feature>
<keyword evidence="1" id="KW-1133">Transmembrane helix</keyword>